<dbReference type="AlphaFoldDB" id="A0A822MXR7"/>
<organism evidence="1 2">
    <name type="scientific">Vibrio crassostreae</name>
    <dbReference type="NCBI Taxonomy" id="246167"/>
    <lineage>
        <taxon>Bacteria</taxon>
        <taxon>Pseudomonadati</taxon>
        <taxon>Pseudomonadota</taxon>
        <taxon>Gammaproteobacteria</taxon>
        <taxon>Vibrionales</taxon>
        <taxon>Vibrionaceae</taxon>
        <taxon>Vibrio</taxon>
    </lineage>
</organism>
<name>A0A822MXR7_9VIBR</name>
<accession>A0A822MXR7</accession>
<sequence>MVLLCFVERDFTHLLWLICSLNDRKGSYVDGAMGEKLVDNLL</sequence>
<reference evidence="2" key="1">
    <citation type="submission" date="2014-06" db="EMBL/GenBank/DDBJ databases">
        <authorList>
            <person name="Le Roux Frederique"/>
        </authorList>
    </citation>
    <scope>NUCLEOTIDE SEQUENCE [LARGE SCALE GENOMIC DNA]</scope>
    <source>
        <strain evidence="2">J5-5</strain>
    </source>
</reference>
<dbReference type="EMBL" id="CCJV01000076">
    <property type="protein sequence ID" value="CDT23149.1"/>
    <property type="molecule type" value="Genomic_DNA"/>
</dbReference>
<protein>
    <submittedName>
        <fullName evidence="1">Uncharacterized protein</fullName>
    </submittedName>
</protein>
<comment type="caution">
    <text evidence="1">The sequence shown here is derived from an EMBL/GenBank/DDBJ whole genome shotgun (WGS) entry which is preliminary data.</text>
</comment>
<gene>
    <name evidence="1" type="ORF">VCR5J5_180204</name>
</gene>
<dbReference type="Proteomes" id="UP000049495">
    <property type="component" value="Unassembled WGS sequence"/>
</dbReference>
<evidence type="ECO:0000313" key="2">
    <source>
        <dbReference type="Proteomes" id="UP000049495"/>
    </source>
</evidence>
<proteinExistence type="predicted"/>
<evidence type="ECO:0000313" key="1">
    <source>
        <dbReference type="EMBL" id="CDT23149.1"/>
    </source>
</evidence>